<evidence type="ECO:0000259" key="5">
    <source>
        <dbReference type="Pfam" id="PF00389"/>
    </source>
</evidence>
<sequence length="321" mass="35818">MKKVVVFSQIDEEILSRLQQDYYVVVLNPKLGDINEQIRQEVVDADGMIGAGRLLNESNLSPAQKLKIISSVTVGYDNYDVGYLNQKKIWLANTPHVLTETTADLAFTLLLSAARKVPFLDHWTKQGEWKRTVGPQQFGLDVFGKTLGIIGLGNIGAAIARRGFYGFNMNIVYHNRREKPELAEPLKAQYLGLEELLQQSDFVVTAVDLNAESKALMGKAQFELMQKHAIFINIARGSVVDEQALIEALQNEVIFAAGLDVYEKEPLQESALFNLPNVVTLPHVGSATAETRKKMANLAYKNLVEALEDKTPRYLVNPNFV</sequence>
<dbReference type="InterPro" id="IPR050223">
    <property type="entry name" value="D-isomer_2-hydroxyacid_DH"/>
</dbReference>
<dbReference type="SUPFAM" id="SSF51735">
    <property type="entry name" value="NAD(P)-binding Rossmann-fold domains"/>
    <property type="match status" value="1"/>
</dbReference>
<dbReference type="Gene3D" id="3.40.50.720">
    <property type="entry name" value="NAD(P)-binding Rossmann-like Domain"/>
    <property type="match status" value="2"/>
</dbReference>
<dbReference type="PANTHER" id="PTHR10996">
    <property type="entry name" value="2-HYDROXYACID DEHYDROGENASE-RELATED"/>
    <property type="match status" value="1"/>
</dbReference>
<evidence type="ECO:0000256" key="3">
    <source>
        <dbReference type="ARBA" id="ARBA00023027"/>
    </source>
</evidence>
<dbReference type="InterPro" id="IPR036291">
    <property type="entry name" value="NAD(P)-bd_dom_sf"/>
</dbReference>
<dbReference type="SUPFAM" id="SSF52283">
    <property type="entry name" value="Formate/glycerate dehydrogenase catalytic domain-like"/>
    <property type="match status" value="1"/>
</dbReference>
<feature type="domain" description="D-isomer specific 2-hydroxyacid dehydrogenase catalytic" evidence="5">
    <location>
        <begin position="4"/>
        <end position="317"/>
    </location>
</feature>
<dbReference type="AlphaFoldDB" id="A0A009IN40"/>
<evidence type="ECO:0000313" key="8">
    <source>
        <dbReference type="Proteomes" id="UP000020595"/>
    </source>
</evidence>
<reference evidence="7 8" key="1">
    <citation type="submission" date="2014-02" db="EMBL/GenBank/DDBJ databases">
        <title>Comparative genomics and transcriptomics to identify genetic mechanisms underlying the emergence of carbapenem resistant Acinetobacter baumannii (CRAb).</title>
        <authorList>
            <person name="Harris A.D."/>
            <person name="Johnson K.J."/>
            <person name="George J."/>
            <person name="Shefchek K."/>
            <person name="Daugherty S.C."/>
            <person name="Parankush S."/>
            <person name="Sadzewicz L."/>
            <person name="Tallon L."/>
            <person name="Sengamalay N."/>
            <person name="Hazen T.H."/>
            <person name="Rasko D.A."/>
        </authorList>
    </citation>
    <scope>NUCLEOTIDE SEQUENCE [LARGE SCALE GENOMIC DNA]</scope>
    <source>
        <strain evidence="7 8">1295743</strain>
    </source>
</reference>
<dbReference type="Pfam" id="PF00389">
    <property type="entry name" value="2-Hacid_dh"/>
    <property type="match status" value="1"/>
</dbReference>
<gene>
    <name evidence="7" type="ORF">J512_2438</name>
</gene>
<dbReference type="InterPro" id="IPR006140">
    <property type="entry name" value="D-isomer_DH_NAD-bd"/>
</dbReference>
<dbReference type="GO" id="GO:0051287">
    <property type="term" value="F:NAD binding"/>
    <property type="evidence" value="ECO:0007669"/>
    <property type="project" value="InterPro"/>
</dbReference>
<comment type="similarity">
    <text evidence="1 4">Belongs to the D-isomer specific 2-hydroxyacid dehydrogenase family.</text>
</comment>
<dbReference type="PATRIC" id="fig|1310613.3.peg.2348"/>
<dbReference type="PROSITE" id="PS00065">
    <property type="entry name" value="D_2_HYDROXYACID_DH_1"/>
    <property type="match status" value="1"/>
</dbReference>
<dbReference type="RefSeq" id="WP_000758325.1">
    <property type="nucleotide sequence ID" value="NZ_JEWH01000030.1"/>
</dbReference>
<evidence type="ECO:0000256" key="4">
    <source>
        <dbReference type="RuleBase" id="RU003719"/>
    </source>
</evidence>
<dbReference type="GO" id="GO:0030267">
    <property type="term" value="F:glyoxylate reductase (NADPH) activity"/>
    <property type="evidence" value="ECO:0007669"/>
    <property type="project" value="TreeGrafter"/>
</dbReference>
<dbReference type="CDD" id="cd05301">
    <property type="entry name" value="GDH"/>
    <property type="match status" value="1"/>
</dbReference>
<keyword evidence="2 4" id="KW-0560">Oxidoreductase</keyword>
<keyword evidence="3" id="KW-0520">NAD</keyword>
<protein>
    <submittedName>
        <fullName evidence="7">NAD binding domain of 6-phosphogluconate dehydrogenase family protein</fullName>
    </submittedName>
</protein>
<proteinExistence type="inferred from homology"/>
<evidence type="ECO:0000313" key="7">
    <source>
        <dbReference type="EMBL" id="EXB05228.1"/>
    </source>
</evidence>
<dbReference type="Proteomes" id="UP000020595">
    <property type="component" value="Unassembled WGS sequence"/>
</dbReference>
<evidence type="ECO:0000256" key="1">
    <source>
        <dbReference type="ARBA" id="ARBA00005854"/>
    </source>
</evidence>
<evidence type="ECO:0000256" key="2">
    <source>
        <dbReference type="ARBA" id="ARBA00023002"/>
    </source>
</evidence>
<feature type="domain" description="D-isomer specific 2-hydroxyacid dehydrogenase NAD-binding" evidence="6">
    <location>
        <begin position="107"/>
        <end position="285"/>
    </location>
</feature>
<dbReference type="InterPro" id="IPR006139">
    <property type="entry name" value="D-isomer_2_OHA_DH_cat_dom"/>
</dbReference>
<comment type="caution">
    <text evidence="7">The sequence shown here is derived from an EMBL/GenBank/DDBJ whole genome shotgun (WGS) entry which is preliminary data.</text>
</comment>
<dbReference type="InterPro" id="IPR029752">
    <property type="entry name" value="D-isomer_DH_CS1"/>
</dbReference>
<evidence type="ECO:0000259" key="6">
    <source>
        <dbReference type="Pfam" id="PF02826"/>
    </source>
</evidence>
<name>A0A009IN40_ACIB9</name>
<dbReference type="EMBL" id="JEWH01000030">
    <property type="protein sequence ID" value="EXB05228.1"/>
    <property type="molecule type" value="Genomic_DNA"/>
</dbReference>
<dbReference type="FunFam" id="3.40.50.720:FF:000462">
    <property type="entry name" value="Glyoxylate reductase (NADP+)"/>
    <property type="match status" value="1"/>
</dbReference>
<dbReference type="Pfam" id="PF02826">
    <property type="entry name" value="2-Hacid_dh_C"/>
    <property type="match status" value="1"/>
</dbReference>
<accession>A0A009IN40</accession>
<dbReference type="GO" id="GO:0016618">
    <property type="term" value="F:hydroxypyruvate reductase [NAD(P)H] activity"/>
    <property type="evidence" value="ECO:0007669"/>
    <property type="project" value="TreeGrafter"/>
</dbReference>
<dbReference type="PANTHER" id="PTHR10996:SF283">
    <property type="entry name" value="GLYOXYLATE_HYDROXYPYRUVATE REDUCTASE B"/>
    <property type="match status" value="1"/>
</dbReference>
<organism evidence="7 8">
    <name type="scientific">Acinetobacter baumannii (strain 1295743)</name>
    <dbReference type="NCBI Taxonomy" id="1310613"/>
    <lineage>
        <taxon>Bacteria</taxon>
        <taxon>Pseudomonadati</taxon>
        <taxon>Pseudomonadota</taxon>
        <taxon>Gammaproteobacteria</taxon>
        <taxon>Moraxellales</taxon>
        <taxon>Moraxellaceae</taxon>
        <taxon>Acinetobacter</taxon>
        <taxon>Acinetobacter calcoaceticus/baumannii complex</taxon>
    </lineage>
</organism>
<dbReference type="GO" id="GO:0005829">
    <property type="term" value="C:cytosol"/>
    <property type="evidence" value="ECO:0007669"/>
    <property type="project" value="TreeGrafter"/>
</dbReference>